<reference evidence="1 2" key="1">
    <citation type="journal article" date="2017" name="Int. J. Syst. Evol. Microbiol.">
        <title>Brenneria populi subsp. brevivirga subsp. nov. isolated from symptomatic bark of Populus x euramericana canker, and description of Brenneria populi subsp. populi subsp. nov.</title>
        <authorList>
            <person name="Zheng M.H."/>
            <person name="Piao C.G."/>
            <person name="Xue H."/>
            <person name="Guo M.W."/>
            <person name="Li Y."/>
        </authorList>
    </citation>
    <scope>NUCLEOTIDE SEQUENCE [LARGE SCALE GENOMIC DNA]</scope>
    <source>
        <strain evidence="1 2">D9-5</strain>
    </source>
</reference>
<name>A0ABU6JSF1_9GAMM</name>
<dbReference type="InterPro" id="IPR018755">
    <property type="entry name" value="Phage_Mu_Gp48"/>
</dbReference>
<evidence type="ECO:0000313" key="1">
    <source>
        <dbReference type="EMBL" id="MEC5343649.1"/>
    </source>
</evidence>
<evidence type="ECO:0000313" key="2">
    <source>
        <dbReference type="Proteomes" id="UP001309705"/>
    </source>
</evidence>
<dbReference type="EMBL" id="JAYWTM010000011">
    <property type="protein sequence ID" value="MEC5343649.1"/>
    <property type="molecule type" value="Genomic_DNA"/>
</dbReference>
<dbReference type="RefSeq" id="WP_327618576.1">
    <property type="nucleotide sequence ID" value="NZ_JAYWTM010000011.1"/>
</dbReference>
<dbReference type="Proteomes" id="UP001309705">
    <property type="component" value="Unassembled WGS sequence"/>
</dbReference>
<dbReference type="Pfam" id="PF10076">
    <property type="entry name" value="Phage_Mu_Gp48"/>
    <property type="match status" value="1"/>
</dbReference>
<sequence>MSAGYSIDDYTSAIQSLFPVGRVWPRASDSVITTLIRALAAAYQQNDADAIQLLVDAFPATASALLPEWEATLGLPDDCACNTSNDEIIRRQTVVSKLIGTGGQSAAYFSSLLEAMGYGISIKQFRTARCGLSVCGDAINGDRWPYVWEVTVTDAASNAACTLKLLLCRLEEFSPAHTKLMTSYDAIALYGIGISLTYVDGILSGILTGSACIDTADQDVTLIYTLPGGGTVTERLVTDANGHFSTTPSVGDEFTVVARAQVLTPLCEWENVESGEVATNLFFDGAVTYSGQHTYRG</sequence>
<gene>
    <name evidence="1" type="ORF">VSX58_13700</name>
</gene>
<protein>
    <submittedName>
        <fullName evidence="1">Phage tail protein</fullName>
    </submittedName>
</protein>
<keyword evidence="2" id="KW-1185">Reference proteome</keyword>
<accession>A0ABU6JSF1</accession>
<organism evidence="1 2">
    <name type="scientific">Brenneria populi</name>
    <dbReference type="NCBI Taxonomy" id="1505588"/>
    <lineage>
        <taxon>Bacteria</taxon>
        <taxon>Pseudomonadati</taxon>
        <taxon>Pseudomonadota</taxon>
        <taxon>Gammaproteobacteria</taxon>
        <taxon>Enterobacterales</taxon>
        <taxon>Pectobacteriaceae</taxon>
        <taxon>Brenneria</taxon>
    </lineage>
</organism>
<comment type="caution">
    <text evidence="1">The sequence shown here is derived from an EMBL/GenBank/DDBJ whole genome shotgun (WGS) entry which is preliminary data.</text>
</comment>
<proteinExistence type="predicted"/>